<sequence length="78" mass="8967">MTCRDCVSKEVHEADYGRGCIAILSPFFNNPRRGKQKHREGMHTATPIFTPTVIKIEKRKEINEKPPAAICYMAHIQR</sequence>
<organism evidence="1 2">
    <name type="scientific">Daphnia magna</name>
    <dbReference type="NCBI Taxonomy" id="35525"/>
    <lineage>
        <taxon>Eukaryota</taxon>
        <taxon>Metazoa</taxon>
        <taxon>Ecdysozoa</taxon>
        <taxon>Arthropoda</taxon>
        <taxon>Crustacea</taxon>
        <taxon>Branchiopoda</taxon>
        <taxon>Diplostraca</taxon>
        <taxon>Cladocera</taxon>
        <taxon>Anomopoda</taxon>
        <taxon>Daphniidae</taxon>
        <taxon>Daphnia</taxon>
    </lineage>
</organism>
<comment type="caution">
    <text evidence="1">The sequence shown here is derived from an EMBL/GenBank/DDBJ whole genome shotgun (WGS) entry which is preliminary data.</text>
</comment>
<protein>
    <submittedName>
        <fullName evidence="1">Uncharacterized protein</fullName>
    </submittedName>
</protein>
<proteinExistence type="predicted"/>
<accession>A0ABQ9ZGJ4</accession>
<dbReference type="Proteomes" id="UP001234178">
    <property type="component" value="Unassembled WGS sequence"/>
</dbReference>
<evidence type="ECO:0000313" key="2">
    <source>
        <dbReference type="Proteomes" id="UP001234178"/>
    </source>
</evidence>
<keyword evidence="2" id="KW-1185">Reference proteome</keyword>
<gene>
    <name evidence="1" type="ORF">OUZ56_021143</name>
</gene>
<name>A0ABQ9ZGJ4_9CRUS</name>
<evidence type="ECO:0000313" key="1">
    <source>
        <dbReference type="EMBL" id="KAK4012041.1"/>
    </source>
</evidence>
<dbReference type="EMBL" id="JAOYFB010000003">
    <property type="protein sequence ID" value="KAK4012041.1"/>
    <property type="molecule type" value="Genomic_DNA"/>
</dbReference>
<reference evidence="1 2" key="1">
    <citation type="journal article" date="2023" name="Nucleic Acids Res.">
        <title>The hologenome of Daphnia magna reveals possible DNA methylation and microbiome-mediated evolution of the host genome.</title>
        <authorList>
            <person name="Chaturvedi A."/>
            <person name="Li X."/>
            <person name="Dhandapani V."/>
            <person name="Marshall H."/>
            <person name="Kissane S."/>
            <person name="Cuenca-Cambronero M."/>
            <person name="Asole G."/>
            <person name="Calvet F."/>
            <person name="Ruiz-Romero M."/>
            <person name="Marangio P."/>
            <person name="Guigo R."/>
            <person name="Rago D."/>
            <person name="Mirbahai L."/>
            <person name="Eastwood N."/>
            <person name="Colbourne J.K."/>
            <person name="Zhou J."/>
            <person name="Mallon E."/>
            <person name="Orsini L."/>
        </authorList>
    </citation>
    <scope>NUCLEOTIDE SEQUENCE [LARGE SCALE GENOMIC DNA]</scope>
    <source>
        <strain evidence="1">LRV0_1</strain>
    </source>
</reference>